<organism evidence="7 8">
    <name type="scientific">Saponaria officinalis</name>
    <name type="common">Common soapwort</name>
    <name type="synonym">Lychnis saponaria</name>
    <dbReference type="NCBI Taxonomy" id="3572"/>
    <lineage>
        <taxon>Eukaryota</taxon>
        <taxon>Viridiplantae</taxon>
        <taxon>Streptophyta</taxon>
        <taxon>Embryophyta</taxon>
        <taxon>Tracheophyta</taxon>
        <taxon>Spermatophyta</taxon>
        <taxon>Magnoliopsida</taxon>
        <taxon>eudicotyledons</taxon>
        <taxon>Gunneridae</taxon>
        <taxon>Pentapetalae</taxon>
        <taxon>Caryophyllales</taxon>
        <taxon>Caryophyllaceae</taxon>
        <taxon>Caryophylleae</taxon>
        <taxon>Saponaria</taxon>
    </lineage>
</organism>
<dbReference type="SUPFAM" id="SSF50630">
    <property type="entry name" value="Acid proteases"/>
    <property type="match status" value="1"/>
</dbReference>
<evidence type="ECO:0000256" key="2">
    <source>
        <dbReference type="ARBA" id="ARBA00022670"/>
    </source>
</evidence>
<evidence type="ECO:0000256" key="3">
    <source>
        <dbReference type="ARBA" id="ARBA00022750"/>
    </source>
</evidence>
<dbReference type="CDD" id="cd05476">
    <property type="entry name" value="pepsin_A_like_plant"/>
    <property type="match status" value="1"/>
</dbReference>
<evidence type="ECO:0000313" key="8">
    <source>
        <dbReference type="Proteomes" id="UP001443914"/>
    </source>
</evidence>
<evidence type="ECO:0000259" key="6">
    <source>
        <dbReference type="PROSITE" id="PS51767"/>
    </source>
</evidence>
<dbReference type="PROSITE" id="PS00141">
    <property type="entry name" value="ASP_PROTEASE"/>
    <property type="match status" value="1"/>
</dbReference>
<evidence type="ECO:0000313" key="7">
    <source>
        <dbReference type="EMBL" id="KAK9735202.1"/>
    </source>
</evidence>
<dbReference type="PANTHER" id="PTHR47967:SF128">
    <property type="entry name" value="ASPARTIC PROTEINASE CDR1-LIKE"/>
    <property type="match status" value="1"/>
</dbReference>
<gene>
    <name evidence="7" type="ORF">RND81_04G190500</name>
</gene>
<dbReference type="InterPro" id="IPR051708">
    <property type="entry name" value="Plant_Aspart_Prot_A1"/>
</dbReference>
<dbReference type="InterPro" id="IPR034161">
    <property type="entry name" value="Pepsin-like_plant"/>
</dbReference>
<dbReference type="PROSITE" id="PS51767">
    <property type="entry name" value="PEPTIDASE_A1"/>
    <property type="match status" value="1"/>
</dbReference>
<evidence type="ECO:0000256" key="1">
    <source>
        <dbReference type="ARBA" id="ARBA00007447"/>
    </source>
</evidence>
<evidence type="ECO:0000256" key="5">
    <source>
        <dbReference type="ARBA" id="ARBA00023180"/>
    </source>
</evidence>
<comment type="similarity">
    <text evidence="1">Belongs to the peptidase A1 family.</text>
</comment>
<sequence>MIPITSPHLQIIPKTYNNAERFQFLANISLSRIYNLRKSVTPNDIKTQIYHGNNLFYTQLTISSGNTAYRPYVILDTGSDVTWVQCEGCNPCFDVEGGNFAYKKSISFRRVGVQDPLCPPDHVYIDGSCAISIIYDVAPPHATATGLLGREDFSFKNSRTNNVEVYQGLAFMCTTKSQGFDFGDRNRIAGIFGIGWSDISLFYQLNAQTKGRFSYCLPPLIQLVSTECNMYFGDDAVISGDATRQVQSISMIASNGHYYLSLSGISVNGVRLQIDTAVFQYDAHDDRKGFLIDTGAPNSILPRSAYDPLKAAIIKYLRDSYGWLPRPPGQKKDLCYSVYPGYEQLSYPIVVLHFINPDESGEVDMVLTKTQLFADISEVGLCFMVSPVDDPGPSLLGSFQQSNMAFLYDVPNRRLSFVPQNCAN</sequence>
<dbReference type="AlphaFoldDB" id="A0AAW1LMM2"/>
<keyword evidence="2" id="KW-0645">Protease</keyword>
<keyword evidence="3" id="KW-0064">Aspartyl protease</keyword>
<name>A0AAW1LMM2_SAPOF</name>
<keyword evidence="5" id="KW-0325">Glycoprotein</keyword>
<dbReference type="EMBL" id="JBDFQZ010000004">
    <property type="protein sequence ID" value="KAK9735202.1"/>
    <property type="molecule type" value="Genomic_DNA"/>
</dbReference>
<dbReference type="GO" id="GO:0006508">
    <property type="term" value="P:proteolysis"/>
    <property type="evidence" value="ECO:0007669"/>
    <property type="project" value="UniProtKB-KW"/>
</dbReference>
<protein>
    <recommendedName>
        <fullName evidence="6">Peptidase A1 domain-containing protein</fullName>
    </recommendedName>
</protein>
<comment type="caution">
    <text evidence="7">The sequence shown here is derived from an EMBL/GenBank/DDBJ whole genome shotgun (WGS) entry which is preliminary data.</text>
</comment>
<dbReference type="PANTHER" id="PTHR47967">
    <property type="entry name" value="OS07G0603500 PROTEIN-RELATED"/>
    <property type="match status" value="1"/>
</dbReference>
<dbReference type="GO" id="GO:0005576">
    <property type="term" value="C:extracellular region"/>
    <property type="evidence" value="ECO:0007669"/>
    <property type="project" value="TreeGrafter"/>
</dbReference>
<keyword evidence="4" id="KW-0378">Hydrolase</keyword>
<dbReference type="Pfam" id="PF14543">
    <property type="entry name" value="TAXi_N"/>
    <property type="match status" value="1"/>
</dbReference>
<dbReference type="InterPro" id="IPR033121">
    <property type="entry name" value="PEPTIDASE_A1"/>
</dbReference>
<feature type="domain" description="Peptidase A1" evidence="6">
    <location>
        <begin position="56"/>
        <end position="418"/>
    </location>
</feature>
<accession>A0AAW1LMM2</accession>
<dbReference type="InterPro" id="IPR001969">
    <property type="entry name" value="Aspartic_peptidase_AS"/>
</dbReference>
<dbReference type="GO" id="GO:0004190">
    <property type="term" value="F:aspartic-type endopeptidase activity"/>
    <property type="evidence" value="ECO:0007669"/>
    <property type="project" value="UniProtKB-KW"/>
</dbReference>
<dbReference type="InterPro" id="IPR032861">
    <property type="entry name" value="TAXi_N"/>
</dbReference>
<proteinExistence type="inferred from homology"/>
<evidence type="ECO:0000256" key="4">
    <source>
        <dbReference type="ARBA" id="ARBA00022801"/>
    </source>
</evidence>
<dbReference type="InterPro" id="IPR032799">
    <property type="entry name" value="TAXi_C"/>
</dbReference>
<dbReference type="InterPro" id="IPR021109">
    <property type="entry name" value="Peptidase_aspartic_dom_sf"/>
</dbReference>
<dbReference type="Proteomes" id="UP001443914">
    <property type="component" value="Unassembled WGS sequence"/>
</dbReference>
<dbReference type="Gene3D" id="2.40.70.10">
    <property type="entry name" value="Acid Proteases"/>
    <property type="match status" value="2"/>
</dbReference>
<dbReference type="Pfam" id="PF14541">
    <property type="entry name" value="TAXi_C"/>
    <property type="match status" value="1"/>
</dbReference>
<reference evidence="7" key="1">
    <citation type="submission" date="2024-03" db="EMBL/GenBank/DDBJ databases">
        <title>WGS assembly of Saponaria officinalis var. Norfolk2.</title>
        <authorList>
            <person name="Jenkins J."/>
            <person name="Shu S."/>
            <person name="Grimwood J."/>
            <person name="Barry K."/>
            <person name="Goodstein D."/>
            <person name="Schmutz J."/>
            <person name="Leebens-Mack J."/>
            <person name="Osbourn A."/>
        </authorList>
    </citation>
    <scope>NUCLEOTIDE SEQUENCE [LARGE SCALE GENOMIC DNA]</scope>
    <source>
        <strain evidence="7">JIC</strain>
    </source>
</reference>
<keyword evidence="8" id="KW-1185">Reference proteome</keyword>